<dbReference type="RefSeq" id="WP_072724654.1">
    <property type="nucleotide sequence ID" value="NZ_BDIS01000011.1"/>
</dbReference>
<dbReference type="NCBIfam" id="TIGR04226">
    <property type="entry name" value="RrgB_K2N_iso_D2"/>
    <property type="match status" value="1"/>
</dbReference>
<proteinExistence type="predicted"/>
<dbReference type="OrthoDB" id="3224346at2"/>
<feature type="signal peptide" evidence="3">
    <location>
        <begin position="1"/>
        <end position="29"/>
    </location>
</feature>
<keyword evidence="2" id="KW-1133">Transmembrane helix</keyword>
<feature type="transmembrane region" description="Helical" evidence="2">
    <location>
        <begin position="574"/>
        <end position="596"/>
    </location>
</feature>
<dbReference type="Gene3D" id="2.60.40.740">
    <property type="match status" value="1"/>
</dbReference>
<organism evidence="5 6">
    <name type="scientific">Bifidobacterium lemurum</name>
    <dbReference type="NCBI Taxonomy" id="1603886"/>
    <lineage>
        <taxon>Bacteria</taxon>
        <taxon>Bacillati</taxon>
        <taxon>Actinomycetota</taxon>
        <taxon>Actinomycetes</taxon>
        <taxon>Bifidobacteriales</taxon>
        <taxon>Bifidobacteriaceae</taxon>
        <taxon>Bifidobacterium</taxon>
    </lineage>
</organism>
<sequence>MKMRKLFASIAAAATMLAGLAVGATTANAVIVGPDDDPSNTANRTVTLNAEDAQQFTSHTYKAVKIASYDVYGTSPDQSLTLVTEADPVKTAVTKALKAAGYEVPATATDPLAAAQQLDSATLDQSDTFPFNGDGSTRTFADALRDDSTLTNSLQNVTLNDVANSDGLKKTITFDTPGLWLILDQNAVDDSSSKSLPILVGTPLTLNAGTGTEKVYAIGEIAVKNQILPVKKVVTDQTVAAGENANYTINTNIPNYIGHYVNGYEFTVSDKFGDDAPLEYVAGTLKVYVAKTADADEDNLPEDDNDDWDVLSSDLDYTVTGFAANSKSFTIDMSTYIRTQAFTGQTVADDSKFDKDALAGKQVIVKYSAKVTGSTGTAGAANAPGIKYPNDPSDNTKSDTIPGDPEKVFNFDYKLVKRDKTTQAPLSGVKFTIKKVNGTEGKVLAYEPSSGWSEVDAPAATATGTENGVFTTDTNGEITFLALADNIGDTTSQKYTITELAPASGYFNPGVSFNFTLQATVTNPHTSSATASATYAIDADGVGSDTWGLVSGGNAATVTVDNVKNITELPLTGGAGIALFSVIGLLLVGAAFTVYAKMRSTKKALLV</sequence>
<dbReference type="InterPro" id="IPR041033">
    <property type="entry name" value="SpaA_PFL_dom_1"/>
</dbReference>
<keyword evidence="2" id="KW-0812">Transmembrane</keyword>
<dbReference type="InterPro" id="IPR013783">
    <property type="entry name" value="Ig-like_fold"/>
</dbReference>
<dbReference type="STRING" id="1603886.GCA_001895165_00737"/>
<dbReference type="NCBIfam" id="TIGR01167">
    <property type="entry name" value="LPXTG_anchor"/>
    <property type="match status" value="1"/>
</dbReference>
<evidence type="ECO:0000256" key="3">
    <source>
        <dbReference type="SAM" id="SignalP"/>
    </source>
</evidence>
<dbReference type="Proteomes" id="UP000216352">
    <property type="component" value="Unassembled WGS sequence"/>
</dbReference>
<feature type="chain" id="PRO_5043153388" evidence="3">
    <location>
        <begin position="30"/>
        <end position="607"/>
    </location>
</feature>
<protein>
    <submittedName>
        <fullName evidence="5">Fimbrial subunit FimA</fullName>
    </submittedName>
</protein>
<dbReference type="Gene3D" id="2.60.40.10">
    <property type="entry name" value="Immunoglobulins"/>
    <property type="match status" value="1"/>
</dbReference>
<keyword evidence="6" id="KW-1185">Reference proteome</keyword>
<evidence type="ECO:0000313" key="5">
    <source>
        <dbReference type="EMBL" id="OZG62970.1"/>
    </source>
</evidence>
<dbReference type="AlphaFoldDB" id="A0A261FUX4"/>
<keyword evidence="3" id="KW-0732">Signal</keyword>
<accession>A0A261FUX4</accession>
<dbReference type="EMBL" id="MWWX01000002">
    <property type="protein sequence ID" value="OZG62970.1"/>
    <property type="molecule type" value="Genomic_DNA"/>
</dbReference>
<comment type="caution">
    <text evidence="5">The sequence shown here is derived from an EMBL/GenBank/DDBJ whole genome shotgun (WGS) entry which is preliminary data.</text>
</comment>
<evidence type="ECO:0000313" key="6">
    <source>
        <dbReference type="Proteomes" id="UP000216352"/>
    </source>
</evidence>
<gene>
    <name evidence="5" type="ORF">BLEM_0235</name>
</gene>
<name>A0A261FUX4_9BIFI</name>
<evidence type="ECO:0000256" key="2">
    <source>
        <dbReference type="SAM" id="Phobius"/>
    </source>
</evidence>
<feature type="domain" description="SpaA-like prealbumin fold" evidence="4">
    <location>
        <begin position="413"/>
        <end position="519"/>
    </location>
</feature>
<dbReference type="Pfam" id="PF17802">
    <property type="entry name" value="SpaA"/>
    <property type="match status" value="1"/>
</dbReference>
<keyword evidence="2" id="KW-0472">Membrane</keyword>
<feature type="region of interest" description="Disordered" evidence="1">
    <location>
        <begin position="374"/>
        <end position="403"/>
    </location>
</feature>
<evidence type="ECO:0000256" key="1">
    <source>
        <dbReference type="SAM" id="MobiDB-lite"/>
    </source>
</evidence>
<dbReference type="GO" id="GO:0005975">
    <property type="term" value="P:carbohydrate metabolic process"/>
    <property type="evidence" value="ECO:0007669"/>
    <property type="project" value="UniProtKB-ARBA"/>
</dbReference>
<reference evidence="5 6" key="1">
    <citation type="journal article" date="2017" name="BMC Genomics">
        <title>Comparative genomic and phylogenomic analyses of the Bifidobacteriaceae family.</title>
        <authorList>
            <person name="Lugli G.A."/>
            <person name="Milani C."/>
            <person name="Turroni F."/>
            <person name="Duranti S."/>
            <person name="Mancabelli L."/>
            <person name="Mangifesta M."/>
            <person name="Ferrario C."/>
            <person name="Modesto M."/>
            <person name="Mattarelli P."/>
            <person name="Jiri K."/>
            <person name="van Sinderen D."/>
            <person name="Ventura M."/>
        </authorList>
    </citation>
    <scope>NUCLEOTIDE SEQUENCE [LARGE SCALE GENOMIC DNA]</scope>
    <source>
        <strain evidence="5 6">DSM 28807</strain>
    </source>
</reference>
<dbReference type="InterPro" id="IPR026466">
    <property type="entry name" value="Fim_isopep_form_D2_dom"/>
</dbReference>
<evidence type="ECO:0000259" key="4">
    <source>
        <dbReference type="Pfam" id="PF17802"/>
    </source>
</evidence>